<keyword evidence="5 7" id="KW-0175">Coiled coil</keyword>
<dbReference type="EMBL" id="DVJJ01000001">
    <property type="protein sequence ID" value="HIS63744.1"/>
    <property type="molecule type" value="Genomic_DNA"/>
</dbReference>
<feature type="region of interest" description="Disordered" evidence="8">
    <location>
        <begin position="750"/>
        <end position="774"/>
    </location>
</feature>
<evidence type="ECO:0000313" key="10">
    <source>
        <dbReference type="EMBL" id="HIS63744.1"/>
    </source>
</evidence>
<comment type="function">
    <text evidence="7">Required for chromosome condensation and partitioning.</text>
</comment>
<feature type="coiled-coil region" evidence="7">
    <location>
        <begin position="823"/>
        <end position="938"/>
    </location>
</feature>
<dbReference type="GO" id="GO:0005737">
    <property type="term" value="C:cytoplasm"/>
    <property type="evidence" value="ECO:0007669"/>
    <property type="project" value="UniProtKB-SubCell"/>
</dbReference>
<dbReference type="Gene3D" id="6.10.140.1720">
    <property type="match status" value="1"/>
</dbReference>
<dbReference type="Pfam" id="PF02463">
    <property type="entry name" value="SMC_N"/>
    <property type="match status" value="1"/>
</dbReference>
<dbReference type="Gene3D" id="3.30.70.1620">
    <property type="match status" value="1"/>
</dbReference>
<dbReference type="InterPro" id="IPR003395">
    <property type="entry name" value="RecF/RecN/SMC_N"/>
</dbReference>
<feature type="binding site" evidence="7">
    <location>
        <begin position="32"/>
        <end position="39"/>
    </location>
    <ligand>
        <name>ATP</name>
        <dbReference type="ChEBI" id="CHEBI:30616"/>
    </ligand>
</feature>
<feature type="region of interest" description="Disordered" evidence="8">
    <location>
        <begin position="455"/>
        <end position="480"/>
    </location>
</feature>
<keyword evidence="4 7" id="KW-0067">ATP-binding</keyword>
<dbReference type="Proteomes" id="UP000886741">
    <property type="component" value="Unassembled WGS sequence"/>
</dbReference>
<gene>
    <name evidence="7 10" type="primary">smc</name>
    <name evidence="10" type="ORF">IAA83_00050</name>
</gene>
<sequence length="1188" mass="133571">MYLKSLEMQGFKSFPDKTVVQFGHDITAIVGPNGSGKSNISDAVSWVLGEQSSRSLRGAKMEDVIFGGTAKRAQVGFAEASLLLDNGDGSLRVDAPEVMITRRYYRSGESEYYINRKSARLRDIHELLMDTGLGREGYSNIGQGRIDEILAVKSTDRREIFEEAAGISKYRHRKEETERRLAGTEDNLLRIGDKIAELELQLDPLRRQAEQARTYLELRQALKEQETALWLAQLARLGEAARKARDDHAAAADQLQQAHEGLEALYETAETLGQELREQDQRTDVLRSSIDGLENTLHRYDSEQAVLETNQANRQETLEQIGRELAQQADRSGGLRSQMAERETQLAELRLRRSQCVLELAAMEEALSYWEQQAQASQAHLHQLQLEQTAVTARMDSCRREQEMLEQSLTEQENRKSGLVRQTAEAEARLADAVEQCNQAQRQLEAAQQTATEAANAAAGHRQRADNRRTALETVQQKRSESGKVLDAAMAKLRMLWELEQEYEGFSKAVRIVMQEAERGRLAHIHGPVSKLLHTEEAYTVAMETALGPAMQQIVVTAEEDGKAAIALLKRRDGGRATFLPLETIRGRRLQERGLEQCRGFVGVAVDLLTCDNRYGEIFSNLLGKTVIVETMDDAIAMARAYGHRFRIVTLDGQVLHAGGSMTGGSTARNVGILSRANQLQRLEKETVELHREQDRLDQELRQAQTAQFEADNQLAQSETQLRTAEDQVLRLEGEVRQRQLVAENAAEQLEQRRREEMAADQGQAGTAQRQQELTEQLAELSQCHGQLQQQIGDAETAHQETAAQYAATQEQHTALRLEAASLETGETTARDALEQLTALQDQLEDQRDAKLLLQEQQQRELQAFADQAQSIAARREGVVQTLEQKREQLRQALSDRMQLEARKTRTEKAAQERNKDILLLERECARLEQKRTTAELEEKQIIDRLWDTYELTPTTAAAVAAPIQTDAETGREIQTLKRKLSALGTPNLGAIEEYDRVSERHAFLDSQRQDVLQAKGELTDIIDSLTREMTEIFVREFGRINAHFAETFHEMFGGGKASLELEDPQDPLGCGIEIQVQPPGKQLKTLTLLSGGEKAFVAIALYFAILQVRPTPFCLLDEIDAALDDSNVHRFATYLRNLCRETQFIVITHRRGTMEAADVLYGVTMQEQGVSTILHIDMEQMTKELGI</sequence>
<dbReference type="GO" id="GO:0016887">
    <property type="term" value="F:ATP hydrolysis activity"/>
    <property type="evidence" value="ECO:0007669"/>
    <property type="project" value="InterPro"/>
</dbReference>
<keyword evidence="3 7" id="KW-0547">Nucleotide-binding</keyword>
<comment type="similarity">
    <text evidence="7">Belongs to the SMC family.</text>
</comment>
<reference evidence="10" key="1">
    <citation type="submission" date="2020-10" db="EMBL/GenBank/DDBJ databases">
        <authorList>
            <person name="Gilroy R."/>
        </authorList>
    </citation>
    <scope>NUCLEOTIDE SEQUENCE</scope>
    <source>
        <strain evidence="10">ChiBcec16-1751</strain>
    </source>
</reference>
<evidence type="ECO:0000313" key="11">
    <source>
        <dbReference type="Proteomes" id="UP000886741"/>
    </source>
</evidence>
<feature type="coiled-coil region" evidence="7">
    <location>
        <begin position="680"/>
        <end position="735"/>
    </location>
</feature>
<dbReference type="GO" id="GO:0007062">
    <property type="term" value="P:sister chromatid cohesion"/>
    <property type="evidence" value="ECO:0007669"/>
    <property type="project" value="InterPro"/>
</dbReference>
<dbReference type="AlphaFoldDB" id="A0A9D1JT36"/>
<dbReference type="Gene3D" id="1.20.1060.20">
    <property type="match status" value="1"/>
</dbReference>
<dbReference type="SUPFAM" id="SSF52540">
    <property type="entry name" value="P-loop containing nucleoside triphosphate hydrolases"/>
    <property type="match status" value="1"/>
</dbReference>
<feature type="coiled-coil region" evidence="7">
    <location>
        <begin position="167"/>
        <end position="225"/>
    </location>
</feature>
<organism evidence="10 11">
    <name type="scientific">Candidatus Avoscillospira avistercoris</name>
    <dbReference type="NCBI Taxonomy" id="2840707"/>
    <lineage>
        <taxon>Bacteria</taxon>
        <taxon>Bacillati</taxon>
        <taxon>Bacillota</taxon>
        <taxon>Clostridia</taxon>
        <taxon>Eubacteriales</taxon>
        <taxon>Oscillospiraceae</taxon>
        <taxon>Oscillospiraceae incertae sedis</taxon>
        <taxon>Candidatus Avoscillospira</taxon>
    </lineage>
</organism>
<evidence type="ECO:0000256" key="8">
    <source>
        <dbReference type="SAM" id="MobiDB-lite"/>
    </source>
</evidence>
<dbReference type="InterPro" id="IPR027417">
    <property type="entry name" value="P-loop_NTPase"/>
</dbReference>
<name>A0A9D1JT36_9FIRM</name>
<proteinExistence type="inferred from homology"/>
<evidence type="ECO:0000256" key="4">
    <source>
        <dbReference type="ARBA" id="ARBA00022840"/>
    </source>
</evidence>
<feature type="coiled-coil region" evidence="7">
    <location>
        <begin position="252"/>
        <end position="310"/>
    </location>
</feature>
<evidence type="ECO:0000256" key="6">
    <source>
        <dbReference type="ARBA" id="ARBA00023125"/>
    </source>
</evidence>
<dbReference type="InterPro" id="IPR024704">
    <property type="entry name" value="SMC"/>
</dbReference>
<comment type="subunit">
    <text evidence="7">Homodimer.</text>
</comment>
<dbReference type="FunFam" id="3.40.50.300:FF:000901">
    <property type="entry name" value="Chromosome partition protein Smc"/>
    <property type="match status" value="1"/>
</dbReference>
<keyword evidence="6 7" id="KW-0238">DNA-binding</keyword>
<evidence type="ECO:0000259" key="9">
    <source>
        <dbReference type="SMART" id="SM00968"/>
    </source>
</evidence>
<evidence type="ECO:0000256" key="7">
    <source>
        <dbReference type="HAMAP-Rule" id="MF_01894"/>
    </source>
</evidence>
<dbReference type="NCBIfam" id="TIGR02168">
    <property type="entry name" value="SMC_prok_B"/>
    <property type="match status" value="1"/>
</dbReference>
<dbReference type="Gene3D" id="3.40.50.300">
    <property type="entry name" value="P-loop containing nucleotide triphosphate hydrolases"/>
    <property type="match status" value="2"/>
</dbReference>
<dbReference type="SUPFAM" id="SSF75553">
    <property type="entry name" value="Smc hinge domain"/>
    <property type="match status" value="1"/>
</dbReference>
<dbReference type="InterPro" id="IPR036277">
    <property type="entry name" value="SMC_hinge_sf"/>
</dbReference>
<dbReference type="Pfam" id="PF06470">
    <property type="entry name" value="SMC_hinge"/>
    <property type="match status" value="1"/>
</dbReference>
<dbReference type="GO" id="GO:0003677">
    <property type="term" value="F:DNA binding"/>
    <property type="evidence" value="ECO:0007669"/>
    <property type="project" value="UniProtKB-UniRule"/>
</dbReference>
<dbReference type="GO" id="GO:0007059">
    <property type="term" value="P:chromosome segregation"/>
    <property type="evidence" value="ECO:0007669"/>
    <property type="project" value="UniProtKB-UniRule"/>
</dbReference>
<feature type="domain" description="SMC hinge" evidence="9">
    <location>
        <begin position="523"/>
        <end position="639"/>
    </location>
</feature>
<dbReference type="PIRSF" id="PIRSF005719">
    <property type="entry name" value="SMC"/>
    <property type="match status" value="1"/>
</dbReference>
<comment type="caution">
    <text evidence="10">The sequence shown here is derived from an EMBL/GenBank/DDBJ whole genome shotgun (WGS) entry which is preliminary data.</text>
</comment>
<evidence type="ECO:0000256" key="5">
    <source>
        <dbReference type="ARBA" id="ARBA00023054"/>
    </source>
</evidence>
<protein>
    <recommendedName>
        <fullName evidence="7">Chromosome partition protein Smc</fullName>
    </recommendedName>
</protein>
<reference evidence="10" key="2">
    <citation type="journal article" date="2021" name="PeerJ">
        <title>Extensive microbial diversity within the chicken gut microbiome revealed by metagenomics and culture.</title>
        <authorList>
            <person name="Gilroy R."/>
            <person name="Ravi A."/>
            <person name="Getino M."/>
            <person name="Pursley I."/>
            <person name="Horton D.L."/>
            <person name="Alikhan N.F."/>
            <person name="Baker D."/>
            <person name="Gharbi K."/>
            <person name="Hall N."/>
            <person name="Watson M."/>
            <person name="Adriaenssens E.M."/>
            <person name="Foster-Nyarko E."/>
            <person name="Jarju S."/>
            <person name="Secka A."/>
            <person name="Antonio M."/>
            <person name="Oren A."/>
            <person name="Chaudhuri R.R."/>
            <person name="La Ragione R."/>
            <person name="Hildebrand F."/>
            <person name="Pallen M.J."/>
        </authorList>
    </citation>
    <scope>NUCLEOTIDE SEQUENCE</scope>
    <source>
        <strain evidence="10">ChiBcec16-1751</strain>
    </source>
</reference>
<evidence type="ECO:0000256" key="2">
    <source>
        <dbReference type="ARBA" id="ARBA00022490"/>
    </source>
</evidence>
<feature type="compositionally biased region" description="Polar residues" evidence="8">
    <location>
        <begin position="764"/>
        <end position="774"/>
    </location>
</feature>
<dbReference type="InterPro" id="IPR011890">
    <property type="entry name" value="SMC_prok"/>
</dbReference>
<dbReference type="GO" id="GO:0006260">
    <property type="term" value="P:DNA replication"/>
    <property type="evidence" value="ECO:0007669"/>
    <property type="project" value="UniProtKB-UniRule"/>
</dbReference>
<accession>A0A9D1JT36</accession>
<dbReference type="PANTHER" id="PTHR43977">
    <property type="entry name" value="STRUCTURAL MAINTENANCE OF CHROMOSOMES PROTEIN 3"/>
    <property type="match status" value="1"/>
</dbReference>
<evidence type="ECO:0000256" key="1">
    <source>
        <dbReference type="ARBA" id="ARBA00004496"/>
    </source>
</evidence>
<feature type="compositionally biased region" description="Basic and acidic residues" evidence="8">
    <location>
        <begin position="463"/>
        <end position="480"/>
    </location>
</feature>
<comment type="subcellular location">
    <subcellularLocation>
        <location evidence="1 7">Cytoplasm</location>
    </subcellularLocation>
</comment>
<dbReference type="GO" id="GO:0030261">
    <property type="term" value="P:chromosome condensation"/>
    <property type="evidence" value="ECO:0007669"/>
    <property type="project" value="InterPro"/>
</dbReference>
<evidence type="ECO:0000256" key="3">
    <source>
        <dbReference type="ARBA" id="ARBA00022741"/>
    </source>
</evidence>
<keyword evidence="2 7" id="KW-0963">Cytoplasm</keyword>
<dbReference type="GO" id="GO:0005524">
    <property type="term" value="F:ATP binding"/>
    <property type="evidence" value="ECO:0007669"/>
    <property type="project" value="UniProtKB-UniRule"/>
</dbReference>
<comment type="domain">
    <text evidence="7">Contains large globular domains required for ATP hydrolysis at each terminus and a third globular domain forming a flexible hinge near the middle of the molecule. These domains are separated by coiled-coil structures.</text>
</comment>
<dbReference type="CDD" id="cd03278">
    <property type="entry name" value="ABC_SMC_barmotin"/>
    <property type="match status" value="1"/>
</dbReference>
<dbReference type="GO" id="GO:0005694">
    <property type="term" value="C:chromosome"/>
    <property type="evidence" value="ECO:0007669"/>
    <property type="project" value="InterPro"/>
</dbReference>
<dbReference type="HAMAP" id="MF_01894">
    <property type="entry name" value="Smc_prok"/>
    <property type="match status" value="1"/>
</dbReference>
<dbReference type="SMART" id="SM00968">
    <property type="entry name" value="SMC_hinge"/>
    <property type="match status" value="1"/>
</dbReference>
<dbReference type="InterPro" id="IPR010935">
    <property type="entry name" value="SMC_hinge"/>
</dbReference>